<dbReference type="AlphaFoldDB" id="A0A8G1W436"/>
<feature type="compositionally biased region" description="Low complexity" evidence="1">
    <location>
        <begin position="386"/>
        <end position="400"/>
    </location>
</feature>
<organism evidence="3 4">
    <name type="scientific">Aspergillus fijiensis CBS 313.89</name>
    <dbReference type="NCBI Taxonomy" id="1448319"/>
    <lineage>
        <taxon>Eukaryota</taxon>
        <taxon>Fungi</taxon>
        <taxon>Dikarya</taxon>
        <taxon>Ascomycota</taxon>
        <taxon>Pezizomycotina</taxon>
        <taxon>Eurotiomycetes</taxon>
        <taxon>Eurotiomycetidae</taxon>
        <taxon>Eurotiales</taxon>
        <taxon>Aspergillaceae</taxon>
        <taxon>Aspergillus</taxon>
    </lineage>
</organism>
<dbReference type="EMBL" id="KZ824623">
    <property type="protein sequence ID" value="RAK82216.1"/>
    <property type="molecule type" value="Genomic_DNA"/>
</dbReference>
<feature type="signal peptide" evidence="2">
    <location>
        <begin position="1"/>
        <end position="21"/>
    </location>
</feature>
<dbReference type="OrthoDB" id="3886018at2759"/>
<evidence type="ECO:0000256" key="2">
    <source>
        <dbReference type="SAM" id="SignalP"/>
    </source>
</evidence>
<feature type="region of interest" description="Disordered" evidence="1">
    <location>
        <begin position="136"/>
        <end position="238"/>
    </location>
</feature>
<dbReference type="Proteomes" id="UP000249789">
    <property type="component" value="Unassembled WGS sequence"/>
</dbReference>
<dbReference type="VEuPathDB" id="FungiDB:BO72DRAFT_511841"/>
<feature type="region of interest" description="Disordered" evidence="1">
    <location>
        <begin position="809"/>
        <end position="838"/>
    </location>
</feature>
<protein>
    <submittedName>
        <fullName evidence="3">Uncharacterized protein</fullName>
    </submittedName>
</protein>
<sequence length="959" mass="102553">MKLSILWSVFSLAVAAGVAVGDSPSLSDATIVETTNLATSISCVTYHTFVTHTYTVKKGATISQTGSVTSSVPVAVTSTTSKTSNGPATSTQGVLSTTSGPNISKTSSSTATFPVFPFPFTLSLPGIGIWPAVKTSSTSNHGTAPTGGTHSSGTWLSTAEPQSSRGTSSVKQASTSSTTDVTGRTSSAQSSTKPSGGATTGTAHAKITGDGTGIISTTHTRASSVTGPAGVTLTQPPSITTSLPPSPLITSSASVIAVRFHNVVTIITFWELSPEPRPDKQVIDNVKRIKDDIADLAKTMGEKLPKCNQKKRGLFDGLLNLAGDTTSQILDKFGCLDNKLDDLVARIKNKDVKGVKDIVKALDIEKPPADPKTSATNGPGNDNKSSSRSSSSSSSSCTSQSTAHHVRILCQPTSITTGGSTFTTTTCTRTTTITTTGCSVTATTTTITNTPSSTPTRRLCAQENCGAACLAGKGGWVSISSVECASIPTSTVGALPTGNGGRIHRRYSSLGKDTGVESSNQTYTFGKRALQDLSAVDPNHYLPKLNHAITQNDHWASQSEPVTGKWYRWPDLQAALGVKGLHGCTVLMIVAKEGVYLSHIFESPIFRTLTEPDVADDFFMEQTFTALSTGRTGPAGVVNNQIERLQGLWGTDANPGPLHRTNNPQLIIITPFLPEWQPQEYMYARRVKWLAAQFNRFLYFPTGGAPADKAPIIRGYEPTDFWQSNNDDSSVGKVVIEVDKYNNFLQAGNHLLAVGQWRLWLCGQYVMDYDFWDPAAILQPVAQPQGHMQRRDRCPGRFISLHPTLVTSTKTAATGTKSSSTTKSATATPTPQISDQTCLPNKDFHQPLDSHIVDTVASLCWRGTQIPSIDFEMGPDSKPLTWSSGSPTMTNWQYHVTITWVKGCKGPKQKPIAPTGQEGTKYTCENIVKDNFSKCVVDHRSYGGSRVFGCLEYRGWMEH</sequence>
<feature type="compositionally biased region" description="Polar residues" evidence="1">
    <location>
        <begin position="85"/>
        <end position="105"/>
    </location>
</feature>
<dbReference type="RefSeq" id="XP_040806226.1">
    <property type="nucleotide sequence ID" value="XM_040949425.1"/>
</dbReference>
<keyword evidence="4" id="KW-1185">Reference proteome</keyword>
<name>A0A8G1W436_9EURO</name>
<proteinExistence type="predicted"/>
<feature type="chain" id="PRO_5034603534" evidence="2">
    <location>
        <begin position="22"/>
        <end position="959"/>
    </location>
</feature>
<feature type="region of interest" description="Disordered" evidence="1">
    <location>
        <begin position="366"/>
        <end position="400"/>
    </location>
</feature>
<accession>A0A8G1W436</accession>
<evidence type="ECO:0000313" key="3">
    <source>
        <dbReference type="EMBL" id="RAK82216.1"/>
    </source>
</evidence>
<evidence type="ECO:0000256" key="1">
    <source>
        <dbReference type="SAM" id="MobiDB-lite"/>
    </source>
</evidence>
<feature type="region of interest" description="Disordered" evidence="1">
    <location>
        <begin position="78"/>
        <end position="108"/>
    </location>
</feature>
<gene>
    <name evidence="3" type="ORF">BO72DRAFT_511841</name>
</gene>
<keyword evidence="2" id="KW-0732">Signal</keyword>
<dbReference type="GeneID" id="63866759"/>
<feature type="compositionally biased region" description="Polar residues" evidence="1">
    <location>
        <begin position="373"/>
        <end position="384"/>
    </location>
</feature>
<feature type="compositionally biased region" description="Polar residues" evidence="1">
    <location>
        <begin position="136"/>
        <end position="194"/>
    </location>
</feature>
<evidence type="ECO:0000313" key="4">
    <source>
        <dbReference type="Proteomes" id="UP000249789"/>
    </source>
</evidence>
<feature type="compositionally biased region" description="Low complexity" evidence="1">
    <location>
        <begin position="809"/>
        <end position="828"/>
    </location>
</feature>
<feature type="compositionally biased region" description="Polar residues" evidence="1">
    <location>
        <begin position="829"/>
        <end position="838"/>
    </location>
</feature>
<reference evidence="3 4" key="1">
    <citation type="submission" date="2018-02" db="EMBL/GenBank/DDBJ databases">
        <title>The genomes of Aspergillus section Nigri reveals drivers in fungal speciation.</title>
        <authorList>
            <consortium name="DOE Joint Genome Institute"/>
            <person name="Vesth T.C."/>
            <person name="Nybo J."/>
            <person name="Theobald S."/>
            <person name="Brandl J."/>
            <person name="Frisvad J.C."/>
            <person name="Nielsen K.F."/>
            <person name="Lyhne E.K."/>
            <person name="Kogle M.E."/>
            <person name="Kuo A."/>
            <person name="Riley R."/>
            <person name="Clum A."/>
            <person name="Nolan M."/>
            <person name="Lipzen A."/>
            <person name="Salamov A."/>
            <person name="Henrissat B."/>
            <person name="Wiebenga A."/>
            <person name="De vries R.P."/>
            <person name="Grigoriev I.V."/>
            <person name="Mortensen U.H."/>
            <person name="Andersen M.R."/>
            <person name="Baker S.E."/>
        </authorList>
    </citation>
    <scope>NUCLEOTIDE SEQUENCE [LARGE SCALE GENOMIC DNA]</scope>
    <source>
        <strain evidence="3 4">CBS 313.89</strain>
    </source>
</reference>